<dbReference type="GO" id="GO:0005737">
    <property type="term" value="C:cytoplasm"/>
    <property type="evidence" value="ECO:0007669"/>
    <property type="project" value="UniProtKB-SubCell"/>
</dbReference>
<evidence type="ECO:0000256" key="1">
    <source>
        <dbReference type="ARBA" id="ARBA00004496"/>
    </source>
</evidence>
<dbReference type="Pfam" id="PF07687">
    <property type="entry name" value="M20_dimer"/>
    <property type="match status" value="1"/>
</dbReference>
<dbReference type="SUPFAM" id="SSF55031">
    <property type="entry name" value="Bacterial exopeptidase dimerisation domain"/>
    <property type="match status" value="1"/>
</dbReference>
<protein>
    <recommendedName>
        <fullName evidence="3">N-acyl-aliphatic-L-amino acid amidohydrolase</fullName>
        <ecNumber evidence="3">3.5.1.14</ecNumber>
    </recommendedName>
    <alternativeName>
        <fullName evidence="8">N-acyl-L-amino-acid amidohydrolase</fullName>
    </alternativeName>
</protein>
<dbReference type="Gene3D" id="1.10.150.900">
    <property type="match status" value="1"/>
</dbReference>
<evidence type="ECO:0000256" key="8">
    <source>
        <dbReference type="ARBA" id="ARBA00029656"/>
    </source>
</evidence>
<dbReference type="GO" id="GO:0004046">
    <property type="term" value="F:aminoacylase activity"/>
    <property type="evidence" value="ECO:0007669"/>
    <property type="project" value="UniProtKB-EC"/>
</dbReference>
<evidence type="ECO:0000256" key="6">
    <source>
        <dbReference type="ARBA" id="ARBA00022801"/>
    </source>
</evidence>
<feature type="binding site" evidence="9">
    <location>
        <position position="21"/>
    </location>
    <ligand>
        <name>Zn(2+)</name>
        <dbReference type="ChEBI" id="CHEBI:29105"/>
        <label>1</label>
    </ligand>
</feature>
<evidence type="ECO:0000256" key="7">
    <source>
        <dbReference type="ARBA" id="ARBA00022833"/>
    </source>
</evidence>
<evidence type="ECO:0000256" key="3">
    <source>
        <dbReference type="ARBA" id="ARBA00011913"/>
    </source>
</evidence>
<gene>
    <name evidence="11" type="ORF">GSLYS_00002415001</name>
</gene>
<dbReference type="SUPFAM" id="SSF53187">
    <property type="entry name" value="Zn-dependent exopeptidases"/>
    <property type="match status" value="1"/>
</dbReference>
<dbReference type="AlphaFoldDB" id="A0AAV2H3P9"/>
<evidence type="ECO:0000259" key="10">
    <source>
        <dbReference type="Pfam" id="PF07687"/>
    </source>
</evidence>
<comment type="subcellular location">
    <subcellularLocation>
        <location evidence="1">Cytoplasm</location>
    </subcellularLocation>
</comment>
<dbReference type="EMBL" id="CAXITT010000029">
    <property type="protein sequence ID" value="CAL1528245.1"/>
    <property type="molecule type" value="Genomic_DNA"/>
</dbReference>
<keyword evidence="4" id="KW-0963">Cytoplasm</keyword>
<evidence type="ECO:0000256" key="4">
    <source>
        <dbReference type="ARBA" id="ARBA00022490"/>
    </source>
</evidence>
<keyword evidence="5 9" id="KW-0479">Metal-binding</keyword>
<dbReference type="EC" id="3.5.1.14" evidence="3"/>
<accession>A0AAV2H3P9</accession>
<dbReference type="InterPro" id="IPR011650">
    <property type="entry name" value="Peptidase_M20_dimer"/>
</dbReference>
<keyword evidence="6" id="KW-0378">Hydrolase</keyword>
<feature type="binding site" evidence="9">
    <location>
        <position position="219"/>
    </location>
    <ligand>
        <name>Zn(2+)</name>
        <dbReference type="ChEBI" id="CHEBI:29105"/>
        <label>2</label>
    </ligand>
</feature>
<dbReference type="GO" id="GO:0046872">
    <property type="term" value="F:metal ion binding"/>
    <property type="evidence" value="ECO:0007669"/>
    <property type="project" value="UniProtKB-KW"/>
</dbReference>
<dbReference type="PIRSF" id="PIRSF036696">
    <property type="entry name" value="ACY-1"/>
    <property type="match status" value="1"/>
</dbReference>
<dbReference type="PANTHER" id="PTHR45892:SF1">
    <property type="entry name" value="AMINOACYLASE-1"/>
    <property type="match status" value="1"/>
</dbReference>
<dbReference type="FunFam" id="3.30.70.360:FF:000005">
    <property type="entry name" value="Putative Aminoacylase-1"/>
    <property type="match status" value="1"/>
</dbReference>
<dbReference type="FunFam" id="1.10.150.900:FF:000001">
    <property type="entry name" value="Aminoacylase-1, putative"/>
    <property type="match status" value="1"/>
</dbReference>
<keyword evidence="7 9" id="KW-0862">Zinc</keyword>
<evidence type="ECO:0000256" key="2">
    <source>
        <dbReference type="ARBA" id="ARBA00006247"/>
    </source>
</evidence>
<comment type="caution">
    <text evidence="11">The sequence shown here is derived from an EMBL/GenBank/DDBJ whole genome shotgun (WGS) entry which is preliminary data.</text>
</comment>
<comment type="similarity">
    <text evidence="2">Belongs to the peptidase M20A family.</text>
</comment>
<organism evidence="11 12">
    <name type="scientific">Lymnaea stagnalis</name>
    <name type="common">Great pond snail</name>
    <name type="synonym">Helix stagnalis</name>
    <dbReference type="NCBI Taxonomy" id="6523"/>
    <lineage>
        <taxon>Eukaryota</taxon>
        <taxon>Metazoa</taxon>
        <taxon>Spiralia</taxon>
        <taxon>Lophotrochozoa</taxon>
        <taxon>Mollusca</taxon>
        <taxon>Gastropoda</taxon>
        <taxon>Heterobranchia</taxon>
        <taxon>Euthyneura</taxon>
        <taxon>Panpulmonata</taxon>
        <taxon>Hygrophila</taxon>
        <taxon>Lymnaeoidea</taxon>
        <taxon>Lymnaeidae</taxon>
        <taxon>Lymnaea</taxon>
    </lineage>
</organism>
<dbReference type="Proteomes" id="UP001497497">
    <property type="component" value="Unassembled WGS sequence"/>
</dbReference>
<feature type="domain" description="Peptidase M20 dimerisation" evidence="10">
    <location>
        <begin position="34"/>
        <end position="144"/>
    </location>
</feature>
<proteinExistence type="inferred from homology"/>
<comment type="cofactor">
    <cofactor evidence="9">
        <name>Zn(2+)</name>
        <dbReference type="ChEBI" id="CHEBI:29105"/>
    </cofactor>
    <text evidence="9">Binds 2 Zn(2+) ions per subunit.</text>
</comment>
<evidence type="ECO:0000313" key="11">
    <source>
        <dbReference type="EMBL" id="CAL1528245.1"/>
    </source>
</evidence>
<dbReference type="InterPro" id="IPR052083">
    <property type="entry name" value="Aminoacylase-1_M20A"/>
</dbReference>
<reference evidence="11 12" key="1">
    <citation type="submission" date="2024-04" db="EMBL/GenBank/DDBJ databases">
        <authorList>
            <consortium name="Genoscope - CEA"/>
            <person name="William W."/>
        </authorList>
    </citation>
    <scope>NUCLEOTIDE SEQUENCE [LARGE SCALE GENOMIC DNA]</scope>
</reference>
<sequence>MIPFVKTEEFQKLNVGFALDEGLANPGEEFRVFYAERNVWWLEVICPGSPGHGSSFLKNTAGEKVQKIINRFLQLRSDEEARLLGDNALSLGDVTSVNLTMLKGGVQFNVVPDSMSAGFDIRIPPNVNLVEFEKVLEKWREEAGSDVSFKFHHKTTNDHMTATDDSSPWWVAFNQACDQLNVEFELEIFPGGTDSRFYRKAGVDMIGFSPMNNTPILLHDNDEFLNENVFIRGIEIYKEIIPALANLDTL</sequence>
<evidence type="ECO:0000256" key="5">
    <source>
        <dbReference type="ARBA" id="ARBA00022723"/>
    </source>
</evidence>
<name>A0AAV2H3P9_LYMST</name>
<dbReference type="Gene3D" id="3.30.70.360">
    <property type="match status" value="1"/>
</dbReference>
<evidence type="ECO:0000256" key="9">
    <source>
        <dbReference type="PIRSR" id="PIRSR036696-2"/>
    </source>
</evidence>
<evidence type="ECO:0000313" key="12">
    <source>
        <dbReference type="Proteomes" id="UP001497497"/>
    </source>
</evidence>
<dbReference type="PANTHER" id="PTHR45892">
    <property type="entry name" value="AMINOACYLASE-1"/>
    <property type="match status" value="1"/>
</dbReference>
<keyword evidence="12" id="KW-1185">Reference proteome</keyword>
<dbReference type="InterPro" id="IPR036264">
    <property type="entry name" value="Bact_exopeptidase_dim_dom"/>
</dbReference>